<evidence type="ECO:0000259" key="1">
    <source>
        <dbReference type="PROSITE" id="PS50878"/>
    </source>
</evidence>
<dbReference type="RefSeq" id="WP_163911826.1">
    <property type="nucleotide sequence ID" value="NZ_AP022577.1"/>
</dbReference>
<name>A0ABM7IM24_9MYCO</name>
<dbReference type="PROSITE" id="PS50878">
    <property type="entry name" value="RT_POL"/>
    <property type="match status" value="1"/>
</dbReference>
<evidence type="ECO:0000313" key="2">
    <source>
        <dbReference type="EMBL" id="BBX87855.1"/>
    </source>
</evidence>
<dbReference type="Pfam" id="PF00078">
    <property type="entry name" value="RVT_1"/>
    <property type="match status" value="1"/>
</dbReference>
<dbReference type="InterPro" id="IPR000477">
    <property type="entry name" value="RT_dom"/>
</dbReference>
<gene>
    <name evidence="2" type="ORF">MAUB_57280</name>
</gene>
<reference evidence="2 3" key="1">
    <citation type="journal article" date="2019" name="Emerg. Microbes Infect.">
        <title>Comprehensive subspecies identification of 175 nontuberculous mycobacteria species based on 7547 genomic profiles.</title>
        <authorList>
            <person name="Matsumoto Y."/>
            <person name="Kinjo T."/>
            <person name="Motooka D."/>
            <person name="Nabeya D."/>
            <person name="Jung N."/>
            <person name="Uechi K."/>
            <person name="Horii T."/>
            <person name="Iida T."/>
            <person name="Fujita J."/>
            <person name="Nakamura S."/>
        </authorList>
    </citation>
    <scope>NUCLEOTIDE SEQUENCE [LARGE SCALE GENOMIC DNA]</scope>
    <source>
        <strain evidence="2 3">JCM 15296</strain>
    </source>
</reference>
<sequence length="514" mass="57671">MAGIDWSKALDFEKAVSNVRSEFVGDWHRDPWGWPEIDYIASTAQELLVEHLKSNRIGRAALIDVPKENWGVRPAVVLNIVDRLVYQALVDRVSVDLIGDLSPSVYGWRLPPGSTERGGYSQNSLQWDAYRDHLSGAAGFFEVGLRTDLVSCFASMPVDLVLSAIDERVAQGAVSRRLLSLIDGMSKMPGRSGLPQRSLASAVVANMYLQPLDDVLEQYSHDVPSLDLLGSKRKSPRRSWTRWMDDVWLFGGDASDLRRAQLELQSVARSIGMNINSAKTEVLDGEDLYEAALQIEHSAVDDALLTDKDAKPLEELVDRLLDDPARAPRTSLKFAALRMRKHNSHYRIQEFAQLAHQMPHAADALTPLFKLTFTQSSLQDWFLDYAKSGWGSLQWSVAQYLHLFPSESRPRKALRDYVTTLIADSDTSISLLAVAAQRLCAWDPQAARAALRQVAVRTDHPQSRRIVALACLAADERRTTVRKWLAHDDDNRVTLDMLESRKFATPEVNKAYAR</sequence>
<feature type="domain" description="Reverse transcriptase" evidence="1">
    <location>
        <begin position="46"/>
        <end position="300"/>
    </location>
</feature>
<organism evidence="2 3">
    <name type="scientific">Mycolicibacterium aubagnense</name>
    <dbReference type="NCBI Taxonomy" id="319707"/>
    <lineage>
        <taxon>Bacteria</taxon>
        <taxon>Bacillati</taxon>
        <taxon>Actinomycetota</taxon>
        <taxon>Actinomycetes</taxon>
        <taxon>Mycobacteriales</taxon>
        <taxon>Mycobacteriaceae</taxon>
        <taxon>Mycolicibacterium</taxon>
    </lineage>
</organism>
<dbReference type="Proteomes" id="UP000465609">
    <property type="component" value="Chromosome"/>
</dbReference>
<evidence type="ECO:0000313" key="3">
    <source>
        <dbReference type="Proteomes" id="UP000465609"/>
    </source>
</evidence>
<proteinExistence type="predicted"/>
<keyword evidence="3" id="KW-1185">Reference proteome</keyword>
<dbReference type="EMBL" id="AP022577">
    <property type="protein sequence ID" value="BBX87855.1"/>
    <property type="molecule type" value="Genomic_DNA"/>
</dbReference>
<protein>
    <recommendedName>
        <fullName evidence="1">Reverse transcriptase domain-containing protein</fullName>
    </recommendedName>
</protein>
<accession>A0ABM7IM24</accession>